<keyword evidence="2" id="KW-1185">Reference proteome</keyword>
<protein>
    <submittedName>
        <fullName evidence="1">Uncharacterized protein</fullName>
    </submittedName>
</protein>
<gene>
    <name evidence="1" type="ORF">FA95DRAFT_170099</name>
</gene>
<evidence type="ECO:0000313" key="1">
    <source>
        <dbReference type="EMBL" id="KAI0037323.1"/>
    </source>
</evidence>
<reference evidence="1" key="2">
    <citation type="journal article" date="2022" name="New Phytol.">
        <title>Evolutionary transition to the ectomycorrhizal habit in the genomes of a hyperdiverse lineage of mushroom-forming fungi.</title>
        <authorList>
            <person name="Looney B."/>
            <person name="Miyauchi S."/>
            <person name="Morin E."/>
            <person name="Drula E."/>
            <person name="Courty P.E."/>
            <person name="Kohler A."/>
            <person name="Kuo A."/>
            <person name="LaButti K."/>
            <person name="Pangilinan J."/>
            <person name="Lipzen A."/>
            <person name="Riley R."/>
            <person name="Andreopoulos W."/>
            <person name="He G."/>
            <person name="Johnson J."/>
            <person name="Nolan M."/>
            <person name="Tritt A."/>
            <person name="Barry K.W."/>
            <person name="Grigoriev I.V."/>
            <person name="Nagy L.G."/>
            <person name="Hibbett D."/>
            <person name="Henrissat B."/>
            <person name="Matheny P.B."/>
            <person name="Labbe J."/>
            <person name="Martin F.M."/>
        </authorList>
    </citation>
    <scope>NUCLEOTIDE SEQUENCE</scope>
    <source>
        <strain evidence="1">FP105234-sp</strain>
    </source>
</reference>
<organism evidence="1 2">
    <name type="scientific">Auriscalpium vulgare</name>
    <dbReference type="NCBI Taxonomy" id="40419"/>
    <lineage>
        <taxon>Eukaryota</taxon>
        <taxon>Fungi</taxon>
        <taxon>Dikarya</taxon>
        <taxon>Basidiomycota</taxon>
        <taxon>Agaricomycotina</taxon>
        <taxon>Agaricomycetes</taxon>
        <taxon>Russulales</taxon>
        <taxon>Auriscalpiaceae</taxon>
        <taxon>Auriscalpium</taxon>
    </lineage>
</organism>
<dbReference type="Proteomes" id="UP000814033">
    <property type="component" value="Unassembled WGS sequence"/>
</dbReference>
<name>A0ACB8R020_9AGAM</name>
<dbReference type="EMBL" id="MU277080">
    <property type="protein sequence ID" value="KAI0037323.1"/>
    <property type="molecule type" value="Genomic_DNA"/>
</dbReference>
<accession>A0ACB8R020</accession>
<evidence type="ECO:0000313" key="2">
    <source>
        <dbReference type="Proteomes" id="UP000814033"/>
    </source>
</evidence>
<reference evidence="1" key="1">
    <citation type="submission" date="2021-02" db="EMBL/GenBank/DDBJ databases">
        <authorList>
            <consortium name="DOE Joint Genome Institute"/>
            <person name="Ahrendt S."/>
            <person name="Looney B.P."/>
            <person name="Miyauchi S."/>
            <person name="Morin E."/>
            <person name="Drula E."/>
            <person name="Courty P.E."/>
            <person name="Chicoki N."/>
            <person name="Fauchery L."/>
            <person name="Kohler A."/>
            <person name="Kuo A."/>
            <person name="Labutti K."/>
            <person name="Pangilinan J."/>
            <person name="Lipzen A."/>
            <person name="Riley R."/>
            <person name="Andreopoulos W."/>
            <person name="He G."/>
            <person name="Johnson J."/>
            <person name="Barry K.W."/>
            <person name="Grigoriev I.V."/>
            <person name="Nagy L."/>
            <person name="Hibbett D."/>
            <person name="Henrissat B."/>
            <person name="Matheny P.B."/>
            <person name="Labbe J."/>
            <person name="Martin F."/>
        </authorList>
    </citation>
    <scope>NUCLEOTIDE SEQUENCE</scope>
    <source>
        <strain evidence="1">FP105234-sp</strain>
    </source>
</reference>
<proteinExistence type="predicted"/>
<comment type="caution">
    <text evidence="1">The sequence shown here is derived from an EMBL/GenBank/DDBJ whole genome shotgun (WGS) entry which is preliminary data.</text>
</comment>
<sequence>MELCGKKFGNACHLLSPRRLPLYPTAAVPFAHSHLAGHLLTPPATAHSANRDRPLDIQPEQNTGPSSLKHAQSVNGTYGELSSPAVRHLSRTHAFLGLLTSQCYLKVRILSPAAPAYNQDFLLSDSAPRVSGNFAASERGLSWPNGIPITGSISWVWVLDSDIQQGPIFIIQAGPYLSASSQCKMTVQAWFVLRKVEVREPLSAGRRPRTKGLCFKLSDNHRPQVE</sequence>